<dbReference type="GO" id="GO:0015093">
    <property type="term" value="F:ferrous iron transmembrane transporter activity"/>
    <property type="evidence" value="ECO:0007669"/>
    <property type="project" value="TreeGrafter"/>
</dbReference>
<protein>
    <recommendedName>
        <fullName evidence="9">Iron permease</fullName>
    </recommendedName>
</protein>
<dbReference type="Proteomes" id="UP000176850">
    <property type="component" value="Unassembled WGS sequence"/>
</dbReference>
<comment type="similarity">
    <text evidence="2">Belongs to the oxidase-dependent Fe transporter (OFeT) (TC 9.A.10.1) family.</text>
</comment>
<evidence type="ECO:0000256" key="4">
    <source>
        <dbReference type="ARBA" id="ARBA00022989"/>
    </source>
</evidence>
<organism evidence="7 8">
    <name type="scientific">Candidatus Roizmanbacteria bacterium RIFCSPHIGHO2_01_FULL_39_24</name>
    <dbReference type="NCBI Taxonomy" id="1802032"/>
    <lineage>
        <taxon>Bacteria</taxon>
        <taxon>Candidatus Roizmaniibacteriota</taxon>
    </lineage>
</organism>
<proteinExistence type="inferred from homology"/>
<feature type="transmembrane region" description="Helical" evidence="6">
    <location>
        <begin position="117"/>
        <end position="141"/>
    </location>
</feature>
<feature type="transmembrane region" description="Helical" evidence="6">
    <location>
        <begin position="248"/>
        <end position="266"/>
    </location>
</feature>
<sequence>MIPAAVIAFREFLEAFLIIGVFLGISRKLKLKKELEIGTAAAIGVVLSLLLATGTYLFGDQAKAILTEENAEILESFLLIFSGLFISYVVFSLHTVIRRNRGTTLLQAHQKLQKNAFDISLFFTIVFLVLREGFEIALFTASISLFSDFIQNFAGLLAGFAVAGIFGMGTLFAYSRFSIAKVFKATEYMIILLGASLTQHGISELLEIYFNIHLDDILTFPLGFLPDKHSLFGHLLQSFTGVDQEFSVPRLAIMVVYIGIIYVVFIKQKEIKSEELKV</sequence>
<dbReference type="Pfam" id="PF03239">
    <property type="entry name" value="FTR1"/>
    <property type="match status" value="1"/>
</dbReference>
<dbReference type="EMBL" id="MFZH01000023">
    <property type="protein sequence ID" value="OGK18864.1"/>
    <property type="molecule type" value="Genomic_DNA"/>
</dbReference>
<keyword evidence="5 6" id="KW-0472">Membrane</keyword>
<feature type="transmembrane region" description="Helical" evidence="6">
    <location>
        <begin position="6"/>
        <end position="25"/>
    </location>
</feature>
<keyword evidence="4 6" id="KW-1133">Transmembrane helix</keyword>
<evidence type="ECO:0000313" key="7">
    <source>
        <dbReference type="EMBL" id="OGK18864.1"/>
    </source>
</evidence>
<evidence type="ECO:0008006" key="9">
    <source>
        <dbReference type="Google" id="ProtNLM"/>
    </source>
</evidence>
<dbReference type="PANTHER" id="PTHR31632">
    <property type="entry name" value="IRON TRANSPORTER FTH1"/>
    <property type="match status" value="1"/>
</dbReference>
<name>A0A1F7GJ65_9BACT</name>
<evidence type="ECO:0000256" key="3">
    <source>
        <dbReference type="ARBA" id="ARBA00022692"/>
    </source>
</evidence>
<dbReference type="InterPro" id="IPR004923">
    <property type="entry name" value="FTR1/Fip1/EfeU"/>
</dbReference>
<comment type="subcellular location">
    <subcellularLocation>
        <location evidence="1">Membrane</location>
        <topology evidence="1">Multi-pass membrane protein</topology>
    </subcellularLocation>
</comment>
<feature type="transmembrane region" description="Helical" evidence="6">
    <location>
        <begin position="37"/>
        <end position="58"/>
    </location>
</feature>
<evidence type="ECO:0000256" key="1">
    <source>
        <dbReference type="ARBA" id="ARBA00004141"/>
    </source>
</evidence>
<evidence type="ECO:0000256" key="5">
    <source>
        <dbReference type="ARBA" id="ARBA00023136"/>
    </source>
</evidence>
<evidence type="ECO:0000256" key="2">
    <source>
        <dbReference type="ARBA" id="ARBA00008333"/>
    </source>
</evidence>
<feature type="transmembrane region" description="Helical" evidence="6">
    <location>
        <begin position="78"/>
        <end position="97"/>
    </location>
</feature>
<gene>
    <name evidence="7" type="ORF">A2799_02235</name>
</gene>
<dbReference type="GO" id="GO:0033573">
    <property type="term" value="C:high-affinity iron permease complex"/>
    <property type="evidence" value="ECO:0007669"/>
    <property type="project" value="InterPro"/>
</dbReference>
<feature type="transmembrane region" description="Helical" evidence="6">
    <location>
        <begin position="153"/>
        <end position="173"/>
    </location>
</feature>
<feature type="transmembrane region" description="Helical" evidence="6">
    <location>
        <begin position="185"/>
        <end position="202"/>
    </location>
</feature>
<evidence type="ECO:0000256" key="6">
    <source>
        <dbReference type="SAM" id="Phobius"/>
    </source>
</evidence>
<dbReference type="AlphaFoldDB" id="A0A1F7GJ65"/>
<comment type="caution">
    <text evidence="7">The sequence shown here is derived from an EMBL/GenBank/DDBJ whole genome shotgun (WGS) entry which is preliminary data.</text>
</comment>
<dbReference type="PANTHER" id="PTHR31632:SF2">
    <property type="entry name" value="PLASMA MEMBRANE IRON PERMEASE"/>
    <property type="match status" value="1"/>
</dbReference>
<keyword evidence="3 6" id="KW-0812">Transmembrane</keyword>
<accession>A0A1F7GJ65</accession>
<evidence type="ECO:0000313" key="8">
    <source>
        <dbReference type="Proteomes" id="UP000176850"/>
    </source>
</evidence>
<reference evidence="7 8" key="1">
    <citation type="journal article" date="2016" name="Nat. Commun.">
        <title>Thousands of microbial genomes shed light on interconnected biogeochemical processes in an aquifer system.</title>
        <authorList>
            <person name="Anantharaman K."/>
            <person name="Brown C.T."/>
            <person name="Hug L.A."/>
            <person name="Sharon I."/>
            <person name="Castelle C.J."/>
            <person name="Probst A.J."/>
            <person name="Thomas B.C."/>
            <person name="Singh A."/>
            <person name="Wilkins M.J."/>
            <person name="Karaoz U."/>
            <person name="Brodie E.L."/>
            <person name="Williams K.H."/>
            <person name="Hubbard S.S."/>
            <person name="Banfield J.F."/>
        </authorList>
    </citation>
    <scope>NUCLEOTIDE SEQUENCE [LARGE SCALE GENOMIC DNA]</scope>
</reference>